<comment type="subcellular location">
    <subcellularLocation>
        <location evidence="1 3 4">Nucleus</location>
    </subcellularLocation>
</comment>
<dbReference type="AlphaFoldDB" id="A0A7N0UBZ7"/>
<feature type="region of interest" description="Disordered" evidence="5">
    <location>
        <begin position="126"/>
        <end position="171"/>
    </location>
</feature>
<dbReference type="Pfam" id="PF15613">
    <property type="entry name" value="WSD"/>
    <property type="match status" value="1"/>
</dbReference>
<dbReference type="PROSITE" id="PS50827">
    <property type="entry name" value="DDT"/>
    <property type="match status" value="1"/>
</dbReference>
<dbReference type="SUPFAM" id="SSF46689">
    <property type="entry name" value="Homeodomain-like"/>
    <property type="match status" value="1"/>
</dbReference>
<keyword evidence="3 4" id="KW-0371">Homeobox</keyword>
<dbReference type="InterPro" id="IPR009057">
    <property type="entry name" value="Homeodomain-like_sf"/>
</dbReference>
<dbReference type="Pfam" id="PF15612">
    <property type="entry name" value="WHIM1"/>
    <property type="match status" value="1"/>
</dbReference>
<feature type="compositionally biased region" description="Basic and acidic residues" evidence="5">
    <location>
        <begin position="159"/>
        <end position="170"/>
    </location>
</feature>
<evidence type="ECO:0000313" key="9">
    <source>
        <dbReference type="Proteomes" id="UP000594263"/>
    </source>
</evidence>
<dbReference type="Gene3D" id="1.10.10.60">
    <property type="entry name" value="Homeodomain-like"/>
    <property type="match status" value="1"/>
</dbReference>
<evidence type="ECO:0000313" key="8">
    <source>
        <dbReference type="EnsemblPlants" id="Kaladp0060s0074.1.v1.1"/>
    </source>
</evidence>
<evidence type="ECO:0000259" key="6">
    <source>
        <dbReference type="PROSITE" id="PS50071"/>
    </source>
</evidence>
<dbReference type="GO" id="GO:0006357">
    <property type="term" value="P:regulation of transcription by RNA polymerase II"/>
    <property type="evidence" value="ECO:0007669"/>
    <property type="project" value="InterPro"/>
</dbReference>
<dbReference type="SMART" id="SM00571">
    <property type="entry name" value="DDT"/>
    <property type="match status" value="1"/>
</dbReference>
<proteinExistence type="predicted"/>
<feature type="region of interest" description="Disordered" evidence="5">
    <location>
        <begin position="574"/>
        <end position="598"/>
    </location>
</feature>
<dbReference type="InterPro" id="IPR028941">
    <property type="entry name" value="WHIM2_dom"/>
</dbReference>
<dbReference type="EnsemblPlants" id="Kaladp0060s0074.1.v1.1">
    <property type="protein sequence ID" value="Kaladp0060s0074.1.v1.1"/>
    <property type="gene ID" value="Kaladp0060s0074.v1.1"/>
</dbReference>
<dbReference type="Proteomes" id="UP000594263">
    <property type="component" value="Unplaced"/>
</dbReference>
<keyword evidence="3 4" id="KW-0238">DNA-binding</keyword>
<reference evidence="8" key="1">
    <citation type="submission" date="2021-01" db="UniProtKB">
        <authorList>
            <consortium name="EnsemblPlants"/>
        </authorList>
    </citation>
    <scope>IDENTIFICATION</scope>
</reference>
<dbReference type="CDD" id="cd00086">
    <property type="entry name" value="homeodomain"/>
    <property type="match status" value="1"/>
</dbReference>
<evidence type="ECO:0000259" key="7">
    <source>
        <dbReference type="PROSITE" id="PS50827"/>
    </source>
</evidence>
<dbReference type="PROSITE" id="PS50071">
    <property type="entry name" value="HOMEOBOX_2"/>
    <property type="match status" value="1"/>
</dbReference>
<feature type="domain" description="Homeobox" evidence="6">
    <location>
        <begin position="10"/>
        <end position="60"/>
    </location>
</feature>
<keyword evidence="9" id="KW-1185">Reference proteome</keyword>
<keyword evidence="2 3" id="KW-0539">Nucleus</keyword>
<protein>
    <recommendedName>
        <fullName evidence="10">Homeobox-DDT domain protein RLT3</fullName>
    </recommendedName>
</protein>
<dbReference type="GO" id="GO:0003677">
    <property type="term" value="F:DNA binding"/>
    <property type="evidence" value="ECO:0007669"/>
    <property type="project" value="UniProtKB-UniRule"/>
</dbReference>
<evidence type="ECO:0000256" key="5">
    <source>
        <dbReference type="SAM" id="MobiDB-lite"/>
    </source>
</evidence>
<evidence type="ECO:0000256" key="1">
    <source>
        <dbReference type="ARBA" id="ARBA00004123"/>
    </source>
</evidence>
<dbReference type="PANTHER" id="PTHR36968:SF8">
    <property type="entry name" value="HOMEOBOX-DDT DOMAIN PROTEIN RLT3 ISOFORM X1"/>
    <property type="match status" value="1"/>
</dbReference>
<dbReference type="SMART" id="SM00389">
    <property type="entry name" value="HOX"/>
    <property type="match status" value="1"/>
</dbReference>
<dbReference type="Pfam" id="PF02791">
    <property type="entry name" value="DDT"/>
    <property type="match status" value="1"/>
</dbReference>
<dbReference type="InterPro" id="IPR044977">
    <property type="entry name" value="RLT1-3"/>
</dbReference>
<evidence type="ECO:0008006" key="10">
    <source>
        <dbReference type="Google" id="ProtNLM"/>
    </source>
</evidence>
<feature type="DNA-binding region" description="Homeobox" evidence="3">
    <location>
        <begin position="12"/>
        <end position="61"/>
    </location>
</feature>
<dbReference type="InterPro" id="IPR018501">
    <property type="entry name" value="DDT_dom"/>
</dbReference>
<organism evidence="8 9">
    <name type="scientific">Kalanchoe fedtschenkoi</name>
    <name type="common">Lavender scallops</name>
    <name type="synonym">South American air plant</name>
    <dbReference type="NCBI Taxonomy" id="63787"/>
    <lineage>
        <taxon>Eukaryota</taxon>
        <taxon>Viridiplantae</taxon>
        <taxon>Streptophyta</taxon>
        <taxon>Embryophyta</taxon>
        <taxon>Tracheophyta</taxon>
        <taxon>Spermatophyta</taxon>
        <taxon>Magnoliopsida</taxon>
        <taxon>eudicotyledons</taxon>
        <taxon>Gunneridae</taxon>
        <taxon>Pentapetalae</taxon>
        <taxon>Saxifragales</taxon>
        <taxon>Crassulaceae</taxon>
        <taxon>Kalanchoe</taxon>
    </lineage>
</organism>
<accession>A0A7N0UBZ7</accession>
<evidence type="ECO:0000256" key="2">
    <source>
        <dbReference type="ARBA" id="ARBA00023242"/>
    </source>
</evidence>
<name>A0A7N0UBZ7_KALFE</name>
<evidence type="ECO:0000256" key="4">
    <source>
        <dbReference type="RuleBase" id="RU000682"/>
    </source>
</evidence>
<dbReference type="Pfam" id="PF00046">
    <property type="entry name" value="Homeodomain"/>
    <property type="match status" value="1"/>
</dbReference>
<feature type="domain" description="DDT" evidence="7">
    <location>
        <begin position="340"/>
        <end position="399"/>
    </location>
</feature>
<dbReference type="OMA" id="LFQCKFP"/>
<dbReference type="GO" id="GO:0005634">
    <property type="term" value="C:nucleus"/>
    <property type="evidence" value="ECO:0007669"/>
    <property type="project" value="UniProtKB-SubCell"/>
</dbReference>
<dbReference type="Gramene" id="Kaladp0060s0074.1.v1.1">
    <property type="protein sequence ID" value="Kaladp0060s0074.1.v1.1"/>
    <property type="gene ID" value="Kaladp0060s0074.v1.1"/>
</dbReference>
<dbReference type="PANTHER" id="PTHR36968">
    <property type="entry name" value="HOMEOBOX-DDT DOMAIN PROTEIN RLT2"/>
    <property type="match status" value="1"/>
</dbReference>
<evidence type="ECO:0000256" key="3">
    <source>
        <dbReference type="PROSITE-ProRule" id="PRU00108"/>
    </source>
</evidence>
<dbReference type="InterPro" id="IPR028942">
    <property type="entry name" value="WHIM1_dom"/>
</dbReference>
<dbReference type="InterPro" id="IPR001356">
    <property type="entry name" value="HD"/>
</dbReference>
<sequence>MEAGKPCVKTPLQLELLEQFYAKERYPTQSEMKNYAASLRLTLKQVRGWFVERRRKEKREKGGSELTSAYYAEKFRSICRSRETGKLSYPAIATINKPFRVQDRLWTPDYIISKILRKDGPALGADFDSIPDRSSSESPASRFAGQEAQGSPKRRKVCKRQDCNGKEVPGKKHGVGKGLITAWRVANPGAGCYPTGIGCDLVPSIASSQKLSVKRKQLKRPRPLRKDNCLGNKKQEKKARVPLQRRKQVVHKLTGRKECGLAVEEIASREQHDLFGDLIDDEELELKELQAGPNPVTCSAHFATSTLHRCSFCKDLLSKFPPVSLKMKQPFCIQPWHSSPEMVKQLFKVVHFLYTYAAVFDIRPFTVDDFAQAFHDKDSLLLVEVHLSLLKFLLSDIKRELSNGFPLQYSTSCKFLRLLQAVRHQDSVVDAWSRFLNPLTWTEILRQIFVAAGYGSKHSISSKELQSKREVNPMVKYGLAPGTLKGELFGILSHQGNKGLKVSELARSTQIGALELNCTMDALELLISSALSSDITLFEKISPSAYRLRISFTEENFQPDIEYSGTINDCSMNTVMDSSSDSEHDSGNSSLSQVDRQSWRRKQKASRLSVDNEIDESHPGEVWLLGLAESEYSNLRIEEKLNALVALVDLLRSISCFRYEKEKECGRDTFPRRLHYGSGAKIKRSTVKQNLTRPSWASLDQMHTRGDHPVDSSTSASKFLLNEGSSSKKNGPVEAGDGFNSHPMQSVFLGSDRRYNQYWLFLGPCSDSDPGHRRIYFESSEDGHWEVIDSEEAFGVLRSVLDNRGTREAFLCASLQKRERCLLQGMSSGNGISSGCRDGEACDQNLISQDSCSPVSDVDNTLSCCDSRNTPLALSGAINLQKGDYQKQNWYKLQAFDKWTWNSFYTTLNAVKYYRRSYLGSLARCEACHDLYWRDEKHCKVCHTTFELHFDLEEKYAIHVATCKAMGENDCSPTHKVLSSQLQSLKAAVYAVESAMPEDSLTGSWRQSAHNLWSKRLRRTSSLAELLQVLTDFVGAINEDWVSACSAAADSSSICEEVIKSFPPFPQTSAAVALWLVKLDALIAPFL</sequence>